<feature type="transmembrane region" description="Helical" evidence="7">
    <location>
        <begin position="12"/>
        <end position="36"/>
    </location>
</feature>
<dbReference type="PANTHER" id="PTHR23517">
    <property type="entry name" value="RESISTANCE PROTEIN MDTM, PUTATIVE-RELATED-RELATED"/>
    <property type="match status" value="1"/>
</dbReference>
<gene>
    <name evidence="9" type="ORF">SAMN04487967_2011</name>
</gene>
<feature type="transmembrane region" description="Helical" evidence="7">
    <location>
        <begin position="296"/>
        <end position="316"/>
    </location>
</feature>
<dbReference type="Proteomes" id="UP000199112">
    <property type="component" value="Unassembled WGS sequence"/>
</dbReference>
<dbReference type="InterPro" id="IPR050171">
    <property type="entry name" value="MFS_Transporters"/>
</dbReference>
<dbReference type="PANTHER" id="PTHR23517:SF2">
    <property type="entry name" value="MULTIDRUG RESISTANCE PROTEIN MDTH"/>
    <property type="match status" value="1"/>
</dbReference>
<keyword evidence="4 7" id="KW-0812">Transmembrane</keyword>
<evidence type="ECO:0000256" key="2">
    <source>
        <dbReference type="ARBA" id="ARBA00022448"/>
    </source>
</evidence>
<feature type="transmembrane region" description="Helical" evidence="7">
    <location>
        <begin position="272"/>
        <end position="289"/>
    </location>
</feature>
<dbReference type="SUPFAM" id="SSF103473">
    <property type="entry name" value="MFS general substrate transporter"/>
    <property type="match status" value="1"/>
</dbReference>
<sequence>MGLDENDSAIASFTMLAHGIVHWFELAIPILLVVWLEAFDASVALVGVIVALGYAPFGLGALPAGVLVDRYGPRKLVLVCLTGMSVAFATLAIAPSIYAIAISLLCWGVLASIYHPAGLALISTGVERRGTVFARHGIAGNVGIALGPFATATLLLAFDWRLVIVILAIPGILATLYGLRLEFDPTAALDSTNPEERASTEGRNESGGVSEFLTNSRTLFASSFLLVFAIVTFVGLYYRGVLTYLPELLHGLPAMDGIEPPGGLEELSLGDYVYVGLLVAGMAGQYVGGKLTDRIAVSRGLVVVFLGLAILAPAFVPVSSMGLLAVVAYCLVLGFSLFAIEPFYQEAVAVYTPPETRGLSYGYTYLGMFGLGALSISLGGFLLDHVSVAALFATLALFALVGAAISVRLVIRPRPSGGDSSTHSSSGADD</sequence>
<dbReference type="InterPro" id="IPR011701">
    <property type="entry name" value="MFS"/>
</dbReference>
<feature type="transmembrane region" description="Helical" evidence="7">
    <location>
        <begin position="138"/>
        <end position="156"/>
    </location>
</feature>
<dbReference type="EMBL" id="FNWL01000002">
    <property type="protein sequence ID" value="SEH15300.1"/>
    <property type="molecule type" value="Genomic_DNA"/>
</dbReference>
<dbReference type="Gene3D" id="1.20.1250.20">
    <property type="entry name" value="MFS general substrate transporter like domains"/>
    <property type="match status" value="1"/>
</dbReference>
<feature type="transmembrane region" description="Helical" evidence="7">
    <location>
        <begin position="162"/>
        <end position="179"/>
    </location>
</feature>
<feature type="transmembrane region" description="Helical" evidence="7">
    <location>
        <begin position="76"/>
        <end position="94"/>
    </location>
</feature>
<evidence type="ECO:0000313" key="9">
    <source>
        <dbReference type="EMBL" id="SEH15300.1"/>
    </source>
</evidence>
<evidence type="ECO:0000256" key="3">
    <source>
        <dbReference type="ARBA" id="ARBA00022475"/>
    </source>
</evidence>
<dbReference type="InterPro" id="IPR020846">
    <property type="entry name" value="MFS_dom"/>
</dbReference>
<organism evidence="9 10">
    <name type="scientific">Natronorubrum sediminis</name>
    <dbReference type="NCBI Taxonomy" id="640943"/>
    <lineage>
        <taxon>Archaea</taxon>
        <taxon>Methanobacteriati</taxon>
        <taxon>Methanobacteriota</taxon>
        <taxon>Stenosarchaea group</taxon>
        <taxon>Halobacteria</taxon>
        <taxon>Halobacteriales</taxon>
        <taxon>Natrialbaceae</taxon>
        <taxon>Natronorubrum</taxon>
    </lineage>
</organism>
<evidence type="ECO:0000256" key="4">
    <source>
        <dbReference type="ARBA" id="ARBA00022692"/>
    </source>
</evidence>
<keyword evidence="10" id="KW-1185">Reference proteome</keyword>
<protein>
    <submittedName>
        <fullName evidence="9">Predicted arabinose efflux permease, MFS family</fullName>
    </submittedName>
</protein>
<accession>A0A1H6FYC6</accession>
<dbReference type="AlphaFoldDB" id="A0A1H6FYC6"/>
<reference evidence="10" key="1">
    <citation type="submission" date="2016-10" db="EMBL/GenBank/DDBJ databases">
        <authorList>
            <person name="Varghese N."/>
            <person name="Submissions S."/>
        </authorList>
    </citation>
    <scope>NUCLEOTIDE SEQUENCE [LARGE SCALE GENOMIC DNA]</scope>
    <source>
        <strain evidence="10">CGMCC 1.8981</strain>
    </source>
</reference>
<feature type="domain" description="Major facilitator superfamily (MFS) profile" evidence="8">
    <location>
        <begin position="1"/>
        <end position="414"/>
    </location>
</feature>
<keyword evidence="3" id="KW-1003">Cell membrane</keyword>
<evidence type="ECO:0000256" key="5">
    <source>
        <dbReference type="ARBA" id="ARBA00022989"/>
    </source>
</evidence>
<dbReference type="PROSITE" id="PS50850">
    <property type="entry name" value="MFS"/>
    <property type="match status" value="1"/>
</dbReference>
<feature type="transmembrane region" description="Helical" evidence="7">
    <location>
        <begin position="361"/>
        <end position="383"/>
    </location>
</feature>
<evidence type="ECO:0000256" key="7">
    <source>
        <dbReference type="SAM" id="Phobius"/>
    </source>
</evidence>
<name>A0A1H6FYC6_9EURY</name>
<dbReference type="GO" id="GO:0022857">
    <property type="term" value="F:transmembrane transporter activity"/>
    <property type="evidence" value="ECO:0007669"/>
    <property type="project" value="InterPro"/>
</dbReference>
<evidence type="ECO:0000256" key="6">
    <source>
        <dbReference type="ARBA" id="ARBA00023136"/>
    </source>
</evidence>
<evidence type="ECO:0000259" key="8">
    <source>
        <dbReference type="PROSITE" id="PS50850"/>
    </source>
</evidence>
<dbReference type="GO" id="GO:0005886">
    <property type="term" value="C:plasma membrane"/>
    <property type="evidence" value="ECO:0007669"/>
    <property type="project" value="UniProtKB-SubCell"/>
</dbReference>
<feature type="transmembrane region" description="Helical" evidence="7">
    <location>
        <begin position="100"/>
        <end position="126"/>
    </location>
</feature>
<keyword evidence="6 7" id="KW-0472">Membrane</keyword>
<feature type="transmembrane region" description="Helical" evidence="7">
    <location>
        <begin position="42"/>
        <end position="64"/>
    </location>
</feature>
<dbReference type="OrthoDB" id="204590at2157"/>
<proteinExistence type="predicted"/>
<feature type="transmembrane region" description="Helical" evidence="7">
    <location>
        <begin position="389"/>
        <end position="411"/>
    </location>
</feature>
<comment type="subcellular location">
    <subcellularLocation>
        <location evidence="1">Cell membrane</location>
        <topology evidence="1">Multi-pass membrane protein</topology>
    </subcellularLocation>
</comment>
<dbReference type="RefSeq" id="WP_090506895.1">
    <property type="nucleotide sequence ID" value="NZ_FNWL01000002.1"/>
</dbReference>
<dbReference type="Pfam" id="PF07690">
    <property type="entry name" value="MFS_1"/>
    <property type="match status" value="1"/>
</dbReference>
<keyword evidence="5 7" id="KW-1133">Transmembrane helix</keyword>
<evidence type="ECO:0000256" key="1">
    <source>
        <dbReference type="ARBA" id="ARBA00004651"/>
    </source>
</evidence>
<dbReference type="InterPro" id="IPR036259">
    <property type="entry name" value="MFS_trans_sf"/>
</dbReference>
<keyword evidence="2" id="KW-0813">Transport</keyword>
<feature type="transmembrane region" description="Helical" evidence="7">
    <location>
        <begin position="322"/>
        <end position="340"/>
    </location>
</feature>
<evidence type="ECO:0000313" key="10">
    <source>
        <dbReference type="Proteomes" id="UP000199112"/>
    </source>
</evidence>
<feature type="transmembrane region" description="Helical" evidence="7">
    <location>
        <begin position="219"/>
        <end position="238"/>
    </location>
</feature>